<dbReference type="RefSeq" id="WP_318063196.1">
    <property type="nucleotide sequence ID" value="NZ_JAWONS010000099.1"/>
</dbReference>
<name>A0ABU4GH84_9CLOT</name>
<dbReference type="Proteomes" id="UP001276854">
    <property type="component" value="Unassembled WGS sequence"/>
</dbReference>
<dbReference type="EMBL" id="JAWONS010000099">
    <property type="protein sequence ID" value="MDW2796936.1"/>
    <property type="molecule type" value="Genomic_DNA"/>
</dbReference>
<evidence type="ECO:0000256" key="1">
    <source>
        <dbReference type="SAM" id="MobiDB-lite"/>
    </source>
</evidence>
<sequence length="254" mass="27775">MKKLAVMFLTVTMVLSAYSSSFAGQGNSGKEFMEAKTVSVTGETMPLSQDTMKAPKGARLARPQDKSGVKEPDMLSESLLRQSASSWKYLNGYTVYSQVTSYNCGPASVQAALNYLGVNQNQSDIARGCRTTVNGSYIADMVTYINRQQGRNRYVGKYNESKSEMTRLLYSSVSTGKAVPIIGLTFSTNDGWLYSTNGHFMSVYGAKGDKSAFALGDPWIGYSGSGLYGESWTYTKSASTLYKAYNKVNIGFMY</sequence>
<evidence type="ECO:0000313" key="4">
    <source>
        <dbReference type="EMBL" id="MDW2796936.1"/>
    </source>
</evidence>
<evidence type="ECO:0000313" key="5">
    <source>
        <dbReference type="Proteomes" id="UP001276854"/>
    </source>
</evidence>
<dbReference type="InterPro" id="IPR039564">
    <property type="entry name" value="Peptidase_C39-like"/>
</dbReference>
<protein>
    <submittedName>
        <fullName evidence="4">C39 family peptidase</fullName>
    </submittedName>
</protein>
<evidence type="ECO:0000256" key="2">
    <source>
        <dbReference type="SAM" id="SignalP"/>
    </source>
</evidence>
<dbReference type="Pfam" id="PF13529">
    <property type="entry name" value="Peptidase_C39_2"/>
    <property type="match status" value="1"/>
</dbReference>
<feature type="chain" id="PRO_5045529316" evidence="2">
    <location>
        <begin position="24"/>
        <end position="254"/>
    </location>
</feature>
<dbReference type="Gene3D" id="3.90.70.10">
    <property type="entry name" value="Cysteine proteinases"/>
    <property type="match status" value="1"/>
</dbReference>
<feature type="region of interest" description="Disordered" evidence="1">
    <location>
        <begin position="47"/>
        <end position="71"/>
    </location>
</feature>
<keyword evidence="5" id="KW-1185">Reference proteome</keyword>
<accession>A0ABU4GH84</accession>
<gene>
    <name evidence="4" type="ORF">RZO55_05000</name>
</gene>
<evidence type="ECO:0000259" key="3">
    <source>
        <dbReference type="Pfam" id="PF13529"/>
    </source>
</evidence>
<organism evidence="4 5">
    <name type="scientific">Clostridium boliviensis</name>
    <dbReference type="NCBI Taxonomy" id="318465"/>
    <lineage>
        <taxon>Bacteria</taxon>
        <taxon>Bacillati</taxon>
        <taxon>Bacillota</taxon>
        <taxon>Clostridia</taxon>
        <taxon>Eubacteriales</taxon>
        <taxon>Clostridiaceae</taxon>
        <taxon>Clostridium</taxon>
    </lineage>
</organism>
<reference evidence="4 5" key="1">
    <citation type="submission" date="2023-10" db="EMBL/GenBank/DDBJ databases">
        <title>A novel Glycoside Hydrolase 43-Like Enzyme from Clostrdium boliviensis is an Endo-xylanase, and a Candidate for Xylooligosaccharides Production from Different Xylan Substrates.</title>
        <authorList>
            <person name="Alvarez M.T."/>
            <person name="Rocabado-Villegas L.R."/>
            <person name="Salas-Veizaga D.M."/>
            <person name="Linares-Pasten J.A."/>
            <person name="Gudmundsdottir E.E."/>
            <person name="Hreggvidsson G.O."/>
            <person name="Adlercreutz P."/>
            <person name="Nordberg Karlsson E."/>
        </authorList>
    </citation>
    <scope>NUCLEOTIDE SEQUENCE [LARGE SCALE GENOMIC DNA]</scope>
    <source>
        <strain evidence="4 5">E-1</strain>
    </source>
</reference>
<feature type="signal peptide" evidence="2">
    <location>
        <begin position="1"/>
        <end position="23"/>
    </location>
</feature>
<proteinExistence type="predicted"/>
<feature type="compositionally biased region" description="Basic and acidic residues" evidence="1">
    <location>
        <begin position="62"/>
        <end position="71"/>
    </location>
</feature>
<feature type="domain" description="Peptidase C39-like" evidence="3">
    <location>
        <begin position="94"/>
        <end position="219"/>
    </location>
</feature>
<comment type="caution">
    <text evidence="4">The sequence shown here is derived from an EMBL/GenBank/DDBJ whole genome shotgun (WGS) entry which is preliminary data.</text>
</comment>
<keyword evidence="2" id="KW-0732">Signal</keyword>